<comment type="caution">
    <text evidence="1">The sequence shown here is derived from an EMBL/GenBank/DDBJ whole genome shotgun (WGS) entry which is preliminary data.</text>
</comment>
<accession>A0ACB8S0K6</accession>
<protein>
    <submittedName>
        <fullName evidence="1">Uncharacterized protein</fullName>
    </submittedName>
</protein>
<dbReference type="EMBL" id="MU275874">
    <property type="protein sequence ID" value="KAI0049343.1"/>
    <property type="molecule type" value="Genomic_DNA"/>
</dbReference>
<evidence type="ECO:0000313" key="1">
    <source>
        <dbReference type="EMBL" id="KAI0049343.1"/>
    </source>
</evidence>
<reference evidence="1" key="1">
    <citation type="submission" date="2021-02" db="EMBL/GenBank/DDBJ databases">
        <authorList>
            <consortium name="DOE Joint Genome Institute"/>
            <person name="Ahrendt S."/>
            <person name="Looney B.P."/>
            <person name="Miyauchi S."/>
            <person name="Morin E."/>
            <person name="Drula E."/>
            <person name="Courty P.E."/>
            <person name="Chicoki N."/>
            <person name="Fauchery L."/>
            <person name="Kohler A."/>
            <person name="Kuo A."/>
            <person name="Labutti K."/>
            <person name="Pangilinan J."/>
            <person name="Lipzen A."/>
            <person name="Riley R."/>
            <person name="Andreopoulos W."/>
            <person name="He G."/>
            <person name="Johnson J."/>
            <person name="Barry K.W."/>
            <person name="Grigoriev I.V."/>
            <person name="Nagy L."/>
            <person name="Hibbett D."/>
            <person name="Henrissat B."/>
            <person name="Matheny P.B."/>
            <person name="Labbe J."/>
            <person name="Martin F."/>
        </authorList>
    </citation>
    <scope>NUCLEOTIDE SEQUENCE</scope>
    <source>
        <strain evidence="1">FP105234-sp</strain>
    </source>
</reference>
<dbReference type="Proteomes" id="UP000814033">
    <property type="component" value="Unassembled WGS sequence"/>
</dbReference>
<name>A0ACB8S0K6_9AGAM</name>
<organism evidence="1 2">
    <name type="scientific">Auriscalpium vulgare</name>
    <dbReference type="NCBI Taxonomy" id="40419"/>
    <lineage>
        <taxon>Eukaryota</taxon>
        <taxon>Fungi</taxon>
        <taxon>Dikarya</taxon>
        <taxon>Basidiomycota</taxon>
        <taxon>Agaricomycotina</taxon>
        <taxon>Agaricomycetes</taxon>
        <taxon>Russulales</taxon>
        <taxon>Auriscalpiaceae</taxon>
        <taxon>Auriscalpium</taxon>
    </lineage>
</organism>
<reference evidence="1" key="2">
    <citation type="journal article" date="2022" name="New Phytol.">
        <title>Evolutionary transition to the ectomycorrhizal habit in the genomes of a hyperdiverse lineage of mushroom-forming fungi.</title>
        <authorList>
            <person name="Looney B."/>
            <person name="Miyauchi S."/>
            <person name="Morin E."/>
            <person name="Drula E."/>
            <person name="Courty P.E."/>
            <person name="Kohler A."/>
            <person name="Kuo A."/>
            <person name="LaButti K."/>
            <person name="Pangilinan J."/>
            <person name="Lipzen A."/>
            <person name="Riley R."/>
            <person name="Andreopoulos W."/>
            <person name="He G."/>
            <person name="Johnson J."/>
            <person name="Nolan M."/>
            <person name="Tritt A."/>
            <person name="Barry K.W."/>
            <person name="Grigoriev I.V."/>
            <person name="Nagy L.G."/>
            <person name="Hibbett D."/>
            <person name="Henrissat B."/>
            <person name="Matheny P.B."/>
            <person name="Labbe J."/>
            <person name="Martin F.M."/>
        </authorList>
    </citation>
    <scope>NUCLEOTIDE SEQUENCE</scope>
    <source>
        <strain evidence="1">FP105234-sp</strain>
    </source>
</reference>
<evidence type="ECO:0000313" key="2">
    <source>
        <dbReference type="Proteomes" id="UP000814033"/>
    </source>
</evidence>
<keyword evidence="2" id="KW-1185">Reference proteome</keyword>
<sequence length="70" mass="8134">MAWDDLLAYLNTASSLHTFRERNPEDAKNPEGDLAVRFWKKLREETKAQPGSEEAVDVEWPLTLMMVKRT</sequence>
<gene>
    <name evidence="1" type="ORF">FA95DRAFT_1556996</name>
</gene>
<proteinExistence type="predicted"/>